<dbReference type="AlphaFoldDB" id="A0A563VP84"/>
<keyword evidence="3" id="KW-1003">Cell membrane</keyword>
<evidence type="ECO:0000256" key="6">
    <source>
        <dbReference type="ARBA" id="ARBA00023136"/>
    </source>
</evidence>
<feature type="transmembrane region" description="Helical" evidence="7">
    <location>
        <begin position="347"/>
        <end position="368"/>
    </location>
</feature>
<dbReference type="InterPro" id="IPR050833">
    <property type="entry name" value="Poly_Biosynth_Transport"/>
</dbReference>
<feature type="transmembrane region" description="Helical" evidence="7">
    <location>
        <begin position="306"/>
        <end position="327"/>
    </location>
</feature>
<accession>A0A563VP84</accession>
<dbReference type="RefSeq" id="WP_144864414.1">
    <property type="nucleotide sequence ID" value="NZ_LR213780.1"/>
</dbReference>
<evidence type="ECO:0000256" key="4">
    <source>
        <dbReference type="ARBA" id="ARBA00022692"/>
    </source>
</evidence>
<keyword evidence="4 7" id="KW-0812">Transmembrane</keyword>
<feature type="transmembrane region" description="Helical" evidence="7">
    <location>
        <begin position="196"/>
        <end position="214"/>
    </location>
</feature>
<gene>
    <name evidence="8" type="ORF">H1P_190029</name>
</gene>
<dbReference type="GO" id="GO:0005886">
    <property type="term" value="C:plasma membrane"/>
    <property type="evidence" value="ECO:0007669"/>
    <property type="project" value="UniProtKB-SubCell"/>
</dbReference>
<keyword evidence="6 7" id="KW-0472">Membrane</keyword>
<dbReference type="OrthoDB" id="9770347at2"/>
<keyword evidence="5 7" id="KW-1133">Transmembrane helix</keyword>
<dbReference type="PANTHER" id="PTHR30250:SF10">
    <property type="entry name" value="LIPOPOLYSACCHARIDE BIOSYNTHESIS PROTEIN WZXC"/>
    <property type="match status" value="1"/>
</dbReference>
<feature type="transmembrane region" description="Helical" evidence="7">
    <location>
        <begin position="404"/>
        <end position="423"/>
    </location>
</feature>
<feature type="transmembrane region" description="Helical" evidence="7">
    <location>
        <begin position="172"/>
        <end position="190"/>
    </location>
</feature>
<evidence type="ECO:0000256" key="2">
    <source>
        <dbReference type="ARBA" id="ARBA00007430"/>
    </source>
</evidence>
<name>A0A563VP84_9CYAN</name>
<keyword evidence="9" id="KW-1185">Reference proteome</keyword>
<comment type="similarity">
    <text evidence="2">Belongs to the polysaccharide synthase family.</text>
</comment>
<dbReference type="CDD" id="cd13127">
    <property type="entry name" value="MATE_tuaB_like"/>
    <property type="match status" value="1"/>
</dbReference>
<protein>
    <submittedName>
        <fullName evidence="8">Membrane protein involved in the export of O-antigen and teichoic acid</fullName>
    </submittedName>
</protein>
<feature type="transmembrane region" description="Helical" evidence="7">
    <location>
        <begin position="380"/>
        <end position="398"/>
    </location>
</feature>
<dbReference type="Proteomes" id="UP000320055">
    <property type="component" value="Unassembled WGS sequence"/>
</dbReference>
<sequence length="506" mass="55556">MSKQNQSSISNKSREYFSNDNLKTDLKKRSVRSGAVTIAAQASKFVIQMGSTAILARLLLPEDYGLIGMVTVAIGFAKLFKDLGLANATIQKAEINHQQVSTLFWINFAISCLAAAIVVALAPVASWFYQESRLTGITIALASTFIFGGLTVQHQALLRRQMHFGDLAKIEIISTLSGVIAAAIAAWYGLGYWALVLMQIVTAAGNALGVWWACSWRPGMPVKDSGIKSMLAFGGNVTGFNLVNYFSRNLDNILIGRYWGSQQLGLYAKAYQLVLLPIQQINAPVTNVALPALCSLQNDPHQYRRYYYKAILLISTLGMPLIGFLFASADKAILLVLGEQWLEVVPIFQFLLPAAFNSTIGVGLGWAYQSLGLVDRQLRWGIISSAINVILFLIGVRWGVLGVAAIYGLSRPIFLIAGFAYCYHQTTLKLTKLISTLCPPALASTGAAMILINTNLVSYLRINILVSILIDLGLYSVFYLLIWIMMPNGRNILWEMLQLAQVLRAK</sequence>
<evidence type="ECO:0000313" key="8">
    <source>
        <dbReference type="EMBL" id="VEP13230.1"/>
    </source>
</evidence>
<dbReference type="EMBL" id="CAACVJ010000101">
    <property type="protein sequence ID" value="VEP13230.1"/>
    <property type="molecule type" value="Genomic_DNA"/>
</dbReference>
<evidence type="ECO:0000256" key="5">
    <source>
        <dbReference type="ARBA" id="ARBA00022989"/>
    </source>
</evidence>
<evidence type="ECO:0000256" key="3">
    <source>
        <dbReference type="ARBA" id="ARBA00022475"/>
    </source>
</evidence>
<evidence type="ECO:0000256" key="7">
    <source>
        <dbReference type="SAM" id="Phobius"/>
    </source>
</evidence>
<reference evidence="8 9" key="1">
    <citation type="submission" date="2019-01" db="EMBL/GenBank/DDBJ databases">
        <authorList>
            <person name="Brito A."/>
        </authorList>
    </citation>
    <scope>NUCLEOTIDE SEQUENCE [LARGE SCALE GENOMIC DNA]</scope>
    <source>
        <strain evidence="8">1</strain>
    </source>
</reference>
<feature type="transmembrane region" description="Helical" evidence="7">
    <location>
        <begin position="134"/>
        <end position="152"/>
    </location>
</feature>
<feature type="transmembrane region" description="Helical" evidence="7">
    <location>
        <begin position="464"/>
        <end position="486"/>
    </location>
</feature>
<evidence type="ECO:0000313" key="9">
    <source>
        <dbReference type="Proteomes" id="UP000320055"/>
    </source>
</evidence>
<organism evidence="8 9">
    <name type="scientific">Hyella patelloides LEGE 07179</name>
    <dbReference type="NCBI Taxonomy" id="945734"/>
    <lineage>
        <taxon>Bacteria</taxon>
        <taxon>Bacillati</taxon>
        <taxon>Cyanobacteriota</taxon>
        <taxon>Cyanophyceae</taxon>
        <taxon>Pleurocapsales</taxon>
        <taxon>Hyellaceae</taxon>
        <taxon>Hyella</taxon>
    </lineage>
</organism>
<comment type="subcellular location">
    <subcellularLocation>
        <location evidence="1">Cell membrane</location>
        <topology evidence="1">Multi-pass membrane protein</topology>
    </subcellularLocation>
</comment>
<feature type="transmembrane region" description="Helical" evidence="7">
    <location>
        <begin position="102"/>
        <end position="128"/>
    </location>
</feature>
<dbReference type="Pfam" id="PF13440">
    <property type="entry name" value="Polysacc_synt_3"/>
    <property type="match status" value="1"/>
</dbReference>
<proteinExistence type="inferred from homology"/>
<dbReference type="PANTHER" id="PTHR30250">
    <property type="entry name" value="PST FAMILY PREDICTED COLANIC ACID TRANSPORTER"/>
    <property type="match status" value="1"/>
</dbReference>
<evidence type="ECO:0000256" key="1">
    <source>
        <dbReference type="ARBA" id="ARBA00004651"/>
    </source>
</evidence>
<feature type="transmembrane region" description="Helical" evidence="7">
    <location>
        <begin position="430"/>
        <end position="452"/>
    </location>
</feature>